<dbReference type="AlphaFoldDB" id="E3IXG7"/>
<evidence type="ECO:0000313" key="2">
    <source>
        <dbReference type="Proteomes" id="UP000002484"/>
    </source>
</evidence>
<dbReference type="eggNOG" id="COG3315">
    <property type="taxonomic scope" value="Bacteria"/>
</dbReference>
<sequence length="298" mass="32220">MAHMATAVAGAVRAELSTGGMMTGWDFESAVSGEQGSAPVDLRTDQPTPARMYDYFLGGKDNFEVDREAAAKVDAALGRTVTYDVVWENRRFLQRATRWLASAGIDQFLDIGTGLPTQGNVHEIAKQVVTAPHVVYVDNDPIVATHGRALLASDHTTTIITADARQPAGILTHPDATGLLDFSRPVAVLLVALFHFIRDSENPAGLLAEFLDAVPSGSYLVLSHLTTDGPPAEGVARTEAAYENATSPMRFRPRATIASFFDGLELVEPGLVRPWQWHPGDDDSPRTEWLYGGVARKP</sequence>
<dbReference type="KEGG" id="fri:FraEuI1c_0910"/>
<evidence type="ECO:0008006" key="3">
    <source>
        <dbReference type="Google" id="ProtNLM"/>
    </source>
</evidence>
<dbReference type="InterPro" id="IPR006764">
    <property type="entry name" value="SAM_dep_MeTrfase_SAV2177_type"/>
</dbReference>
<name>E3IXG7_PSEI1</name>
<protein>
    <recommendedName>
        <fullName evidence="3">S-adenosyl methyltransferase</fullName>
    </recommendedName>
</protein>
<dbReference type="HOGENOM" id="CLU_067079_1_0_11"/>
<dbReference type="Proteomes" id="UP000002484">
    <property type="component" value="Chromosome"/>
</dbReference>
<dbReference type="SUPFAM" id="SSF53335">
    <property type="entry name" value="S-adenosyl-L-methionine-dependent methyltransferases"/>
    <property type="match status" value="1"/>
</dbReference>
<gene>
    <name evidence="1" type="ordered locus">FraEuI1c_0910</name>
</gene>
<evidence type="ECO:0000313" key="1">
    <source>
        <dbReference type="EMBL" id="ADP78984.1"/>
    </source>
</evidence>
<dbReference type="Gene3D" id="3.40.50.150">
    <property type="entry name" value="Vaccinia Virus protein VP39"/>
    <property type="match status" value="1"/>
</dbReference>
<reference evidence="1 2" key="1">
    <citation type="submission" date="2010-10" db="EMBL/GenBank/DDBJ databases">
        <title>Complete sequence of Frankia sp. EuI1c.</title>
        <authorList>
            <consortium name="US DOE Joint Genome Institute"/>
            <person name="Lucas S."/>
            <person name="Copeland A."/>
            <person name="Lapidus A."/>
            <person name="Cheng J.-F."/>
            <person name="Bruce D."/>
            <person name="Goodwin L."/>
            <person name="Pitluck S."/>
            <person name="Chertkov O."/>
            <person name="Detter J.C."/>
            <person name="Han C."/>
            <person name="Tapia R."/>
            <person name="Land M."/>
            <person name="Hauser L."/>
            <person name="Jeffries C."/>
            <person name="Kyrpides N."/>
            <person name="Ivanova N."/>
            <person name="Mikhailova N."/>
            <person name="Beauchemin N."/>
            <person name="Sen A."/>
            <person name="Sur S.A."/>
            <person name="Gtari M."/>
            <person name="Wall L."/>
            <person name="Tisa L."/>
            <person name="Woyke T."/>
        </authorList>
    </citation>
    <scope>NUCLEOTIDE SEQUENCE [LARGE SCALE GENOMIC DNA]</scope>
    <source>
        <strain evidence="2">DSM 45817 / CECT 9037 / EuI1c</strain>
    </source>
</reference>
<dbReference type="EMBL" id="CP002299">
    <property type="protein sequence ID" value="ADP78984.1"/>
    <property type="molecule type" value="Genomic_DNA"/>
</dbReference>
<dbReference type="Pfam" id="PF04672">
    <property type="entry name" value="Methyltransf_19"/>
    <property type="match status" value="1"/>
</dbReference>
<dbReference type="STRING" id="298654.FraEuI1c_0910"/>
<dbReference type="InterPro" id="IPR029063">
    <property type="entry name" value="SAM-dependent_MTases_sf"/>
</dbReference>
<keyword evidence="2" id="KW-1185">Reference proteome</keyword>
<organism evidence="1 2">
    <name type="scientific">Pseudofrankia inefficax (strain DSM 45817 / CECT 9037 / DDB 130130 / EuI1c)</name>
    <name type="common">Frankia inefficax</name>
    <dbReference type="NCBI Taxonomy" id="298654"/>
    <lineage>
        <taxon>Bacteria</taxon>
        <taxon>Bacillati</taxon>
        <taxon>Actinomycetota</taxon>
        <taxon>Actinomycetes</taxon>
        <taxon>Frankiales</taxon>
        <taxon>Frankiaceae</taxon>
        <taxon>Pseudofrankia</taxon>
    </lineage>
</organism>
<accession>E3IXG7</accession>
<proteinExistence type="predicted"/>
<dbReference type="InParanoid" id="E3IXG7"/>
<dbReference type="PIRSF" id="PIRSF017393">
    <property type="entry name" value="MTase_SAV2177"/>
    <property type="match status" value="1"/>
</dbReference>